<organism evidence="6 7">
    <name type="scientific">Fonsecaea pedrosoi CBS 271.37</name>
    <dbReference type="NCBI Taxonomy" id="1442368"/>
    <lineage>
        <taxon>Eukaryota</taxon>
        <taxon>Fungi</taxon>
        <taxon>Dikarya</taxon>
        <taxon>Ascomycota</taxon>
        <taxon>Pezizomycotina</taxon>
        <taxon>Eurotiomycetes</taxon>
        <taxon>Chaetothyriomycetidae</taxon>
        <taxon>Chaetothyriales</taxon>
        <taxon>Herpotrichiellaceae</taxon>
        <taxon>Fonsecaea</taxon>
    </lineage>
</organism>
<keyword evidence="2" id="KW-0645">Protease</keyword>
<dbReference type="GO" id="GO:0019783">
    <property type="term" value="F:ubiquitin-like protein peptidase activity"/>
    <property type="evidence" value="ECO:0007669"/>
    <property type="project" value="UniProtKB-ARBA"/>
</dbReference>
<comment type="similarity">
    <text evidence="1">Belongs to the peptidase C48 family.</text>
</comment>
<evidence type="ECO:0000256" key="1">
    <source>
        <dbReference type="ARBA" id="ARBA00005234"/>
    </source>
</evidence>
<protein>
    <submittedName>
        <fullName evidence="6">Unplaced genomic scaffold supercont1.4, whole genome shotgun sequence</fullName>
    </submittedName>
</protein>
<feature type="domain" description="Ubiquitin-like protease family profile" evidence="5">
    <location>
        <begin position="606"/>
        <end position="774"/>
    </location>
</feature>
<keyword evidence="3" id="KW-0378">Hydrolase</keyword>
<reference evidence="6 7" key="1">
    <citation type="submission" date="2015-01" db="EMBL/GenBank/DDBJ databases">
        <title>The Genome Sequence of Fonsecaea pedrosoi CBS 271.37.</title>
        <authorList>
            <consortium name="The Broad Institute Genomics Platform"/>
            <person name="Cuomo C."/>
            <person name="de Hoog S."/>
            <person name="Gorbushina A."/>
            <person name="Stielow B."/>
            <person name="Teixiera M."/>
            <person name="Abouelleil A."/>
            <person name="Chapman S.B."/>
            <person name="Priest M."/>
            <person name="Young S.K."/>
            <person name="Wortman J."/>
            <person name="Nusbaum C."/>
            <person name="Birren B."/>
        </authorList>
    </citation>
    <scope>NUCLEOTIDE SEQUENCE [LARGE SCALE GENOMIC DNA]</scope>
    <source>
        <strain evidence="6 7">CBS 271.37</strain>
    </source>
</reference>
<dbReference type="GO" id="GO:0006508">
    <property type="term" value="P:proteolysis"/>
    <property type="evidence" value="ECO:0007669"/>
    <property type="project" value="UniProtKB-KW"/>
</dbReference>
<evidence type="ECO:0000313" key="7">
    <source>
        <dbReference type="Proteomes" id="UP000053029"/>
    </source>
</evidence>
<evidence type="ECO:0000256" key="2">
    <source>
        <dbReference type="ARBA" id="ARBA00022670"/>
    </source>
</evidence>
<feature type="compositionally biased region" description="Polar residues" evidence="4">
    <location>
        <begin position="142"/>
        <end position="157"/>
    </location>
</feature>
<sequence>MASSSTDSGSGYGPEHRQLTSTEAEVLGLFRRLLHLVASDATIDLGNLEEFSVIIRQLCEEVPEIADALATTIQEARSGINNSLQQNQNLVEKSTSHATNRRRMSRKDLSYRPPKSAKAKTTDFSSKSDSGPPETGEVHFSVENSAANDTQSSSVQSAGADLDGSSEGVNAPRPEETSLPDQQLDLTQDVIDRDEDTADRRGTAVEASKDMEKRIETTEEAHNYAETTQAVVLPRLSTPLAKTDPAVLTPMKPVEGASPQTEEIHRERILTPLESVASPPVLQSGSPSLETDSFMDLVIEAVGAIHQLKKYPDDVAAGVHSRILQTHRRNSQEVASGLTLDQRWSDGSTWIRILENGSARNQKGTILSMIEYMGFWEWYDEQIHLAMKTIRTRKGKLVDHKGAATHVLDSMQNIPSGAGPRRKWISGVGSVTIENEGNTADLSSTEKSESVIVTKDRQLRRRIKVQLSRGQKLSKTLVKELGLGILFSPKIWEYTKMEGKQLDKLIGNIQSDPRRMQLLGILGAQLERLVGEGQPDLHALYDGLRQEMLVSQKELEHLRVTFALDSDPMPKGTLDIAVRRLIGDVSTKVLGKHKLTDVDAVAVNNISVTCDTFDRLRYGEWLNDDMINLAMNISDKPDFVKHGYSVPLDKVGKTRTVVPIIRPLAAWARRINRLREGERNRFQGTTPLVYFCPLNHCGAHFTLLEINDQERVIRHYDSRADQATINGSGKQTRVARLVEEEFADLKYAYIEAPTPQQAETWSCGIRVVWNFKLLSNGLSIGGWDIVLDPERMKMELVEGFHASVQADAMSKYTNECAEPSSDSEQSCAKKSKKRRRMNSSAVAQRPTRKAATK</sequence>
<accession>A0A0D2GMT8</accession>
<dbReference type="OrthoDB" id="5084510at2759"/>
<evidence type="ECO:0000313" key="6">
    <source>
        <dbReference type="EMBL" id="KIW79860.1"/>
    </source>
</evidence>
<dbReference type="Proteomes" id="UP000053029">
    <property type="component" value="Unassembled WGS sequence"/>
</dbReference>
<dbReference type="RefSeq" id="XP_013283668.1">
    <property type="nucleotide sequence ID" value="XM_013428214.1"/>
</dbReference>
<dbReference type="InterPro" id="IPR038765">
    <property type="entry name" value="Papain-like_cys_pep_sf"/>
</dbReference>
<name>A0A0D2GMT8_9EURO</name>
<proteinExistence type="inferred from homology"/>
<dbReference type="AlphaFoldDB" id="A0A0D2GMT8"/>
<dbReference type="STRING" id="1442368.A0A0D2GMT8"/>
<feature type="compositionally biased region" description="Basic and acidic residues" evidence="4">
    <location>
        <begin position="198"/>
        <end position="211"/>
    </location>
</feature>
<keyword evidence="7" id="KW-1185">Reference proteome</keyword>
<dbReference type="SUPFAM" id="SSF54001">
    <property type="entry name" value="Cysteine proteinases"/>
    <property type="match status" value="1"/>
</dbReference>
<dbReference type="InterPro" id="IPR003653">
    <property type="entry name" value="Peptidase_C48_C"/>
</dbReference>
<dbReference type="Gene3D" id="3.40.395.10">
    <property type="entry name" value="Adenoviral Proteinase, Chain A"/>
    <property type="match status" value="1"/>
</dbReference>
<dbReference type="HOGENOM" id="CLU_334629_0_0_1"/>
<feature type="compositionally biased region" description="Polar residues" evidence="4">
    <location>
        <begin position="84"/>
        <end position="98"/>
    </location>
</feature>
<dbReference type="VEuPathDB" id="FungiDB:Z517_06475"/>
<dbReference type="EMBL" id="KN846972">
    <property type="protein sequence ID" value="KIW79860.1"/>
    <property type="molecule type" value="Genomic_DNA"/>
</dbReference>
<evidence type="ECO:0000259" key="5">
    <source>
        <dbReference type="PROSITE" id="PS50600"/>
    </source>
</evidence>
<evidence type="ECO:0000256" key="4">
    <source>
        <dbReference type="SAM" id="MobiDB-lite"/>
    </source>
</evidence>
<feature type="region of interest" description="Disordered" evidence="4">
    <location>
        <begin position="815"/>
        <end position="853"/>
    </location>
</feature>
<feature type="region of interest" description="Disordered" evidence="4">
    <location>
        <begin position="84"/>
        <end position="211"/>
    </location>
</feature>
<dbReference type="PROSITE" id="PS50600">
    <property type="entry name" value="ULP_PROTEASE"/>
    <property type="match status" value="1"/>
</dbReference>
<dbReference type="GeneID" id="25305965"/>
<dbReference type="GO" id="GO:0008234">
    <property type="term" value="F:cysteine-type peptidase activity"/>
    <property type="evidence" value="ECO:0007669"/>
    <property type="project" value="InterPro"/>
</dbReference>
<evidence type="ECO:0000256" key="3">
    <source>
        <dbReference type="ARBA" id="ARBA00022801"/>
    </source>
</evidence>
<gene>
    <name evidence="6" type="ORF">Z517_06475</name>
</gene>